<gene>
    <name evidence="2" type="ORF">N0V93_005995</name>
</gene>
<sequence length="355" mass="39176">MSTSLVKTTSFKGRPKEKTSRQNECDQVYASIKRWKAHDGAVLIPVVRKGTVASLEEKAKPRWWKLKKSAKSTLCITTPENLQREIESTASDGQVQELFLLISRQVDLPELKFAVPEGIDNLYIIRCTSEGQNTTDTPSNNKLILNGSSTFCNVRLDEWQAKRVDEHNLILGPGVVIQLSMGIPWTARDALGSISKKQREEVTKHFREMCEAKYEGTPQWDKWKGPVNKLLDVAAGSATATQVVECYANGIVVQTASKLTEFGMEGALRVSAGLLCVSGPGKIALAGVGVAAAIYFIPWDTVWGWFRTAFGALLSWLMRAWENFKSWVTSAVTDKVVLVGKQGVELSIRPMLTAG</sequence>
<evidence type="ECO:0000313" key="2">
    <source>
        <dbReference type="EMBL" id="KAJ4388537.1"/>
    </source>
</evidence>
<protein>
    <submittedName>
        <fullName evidence="2">Uncharacterized protein</fullName>
    </submittedName>
</protein>
<dbReference type="EMBL" id="JAPEVB010000004">
    <property type="protein sequence ID" value="KAJ4388537.1"/>
    <property type="molecule type" value="Genomic_DNA"/>
</dbReference>
<dbReference type="AlphaFoldDB" id="A0A9W9CVA6"/>
<comment type="caution">
    <text evidence="2">The sequence shown here is derived from an EMBL/GenBank/DDBJ whole genome shotgun (WGS) entry which is preliminary data.</text>
</comment>
<accession>A0A9W9CVA6</accession>
<name>A0A9W9CVA6_9PEZI</name>
<keyword evidence="3" id="KW-1185">Reference proteome</keyword>
<reference evidence="2" key="1">
    <citation type="submission" date="2022-10" db="EMBL/GenBank/DDBJ databases">
        <title>Tapping the CABI collections for fungal endophytes: first genome assemblies for Collariella, Neodidymelliopsis, Ascochyta clinopodiicola, Didymella pomorum, Didymosphaeria variabile, Neocosmospora piperis and Neocucurbitaria cava.</title>
        <authorList>
            <person name="Hill R."/>
        </authorList>
    </citation>
    <scope>NUCLEOTIDE SEQUENCE</scope>
    <source>
        <strain evidence="2">IMI 355082</strain>
    </source>
</reference>
<dbReference type="OrthoDB" id="5118341at2759"/>
<organism evidence="2 3">
    <name type="scientific">Gnomoniopsis smithogilvyi</name>
    <dbReference type="NCBI Taxonomy" id="1191159"/>
    <lineage>
        <taxon>Eukaryota</taxon>
        <taxon>Fungi</taxon>
        <taxon>Dikarya</taxon>
        <taxon>Ascomycota</taxon>
        <taxon>Pezizomycotina</taxon>
        <taxon>Sordariomycetes</taxon>
        <taxon>Sordariomycetidae</taxon>
        <taxon>Diaporthales</taxon>
        <taxon>Gnomoniaceae</taxon>
        <taxon>Gnomoniopsis</taxon>
    </lineage>
</organism>
<feature type="region of interest" description="Disordered" evidence="1">
    <location>
        <begin position="1"/>
        <end position="22"/>
    </location>
</feature>
<feature type="compositionally biased region" description="Polar residues" evidence="1">
    <location>
        <begin position="1"/>
        <end position="11"/>
    </location>
</feature>
<evidence type="ECO:0000313" key="3">
    <source>
        <dbReference type="Proteomes" id="UP001140453"/>
    </source>
</evidence>
<evidence type="ECO:0000256" key="1">
    <source>
        <dbReference type="SAM" id="MobiDB-lite"/>
    </source>
</evidence>
<proteinExistence type="predicted"/>
<dbReference type="Proteomes" id="UP001140453">
    <property type="component" value="Unassembled WGS sequence"/>
</dbReference>